<dbReference type="OrthoDB" id="3027122at2759"/>
<dbReference type="AlphaFoldDB" id="A0A4S8LX26"/>
<accession>A0A4S8LX26</accession>
<proteinExistence type="predicted"/>
<dbReference type="EMBL" id="ML179241">
    <property type="protein sequence ID" value="THU93733.1"/>
    <property type="molecule type" value="Genomic_DNA"/>
</dbReference>
<keyword evidence="1" id="KW-0175">Coiled coil</keyword>
<evidence type="ECO:0000313" key="3">
    <source>
        <dbReference type="Proteomes" id="UP000297245"/>
    </source>
</evidence>
<organism evidence="2 3">
    <name type="scientific">Dendrothele bispora (strain CBS 962.96)</name>
    <dbReference type="NCBI Taxonomy" id="1314807"/>
    <lineage>
        <taxon>Eukaryota</taxon>
        <taxon>Fungi</taxon>
        <taxon>Dikarya</taxon>
        <taxon>Basidiomycota</taxon>
        <taxon>Agaricomycotina</taxon>
        <taxon>Agaricomycetes</taxon>
        <taxon>Agaricomycetidae</taxon>
        <taxon>Agaricales</taxon>
        <taxon>Agaricales incertae sedis</taxon>
        <taxon>Dendrothele</taxon>
    </lineage>
</organism>
<name>A0A4S8LX26_DENBC</name>
<reference evidence="2 3" key="1">
    <citation type="journal article" date="2019" name="Nat. Ecol. Evol.">
        <title>Megaphylogeny resolves global patterns of mushroom evolution.</title>
        <authorList>
            <person name="Varga T."/>
            <person name="Krizsan K."/>
            <person name="Foldi C."/>
            <person name="Dima B."/>
            <person name="Sanchez-Garcia M."/>
            <person name="Sanchez-Ramirez S."/>
            <person name="Szollosi G.J."/>
            <person name="Szarkandi J.G."/>
            <person name="Papp V."/>
            <person name="Albert L."/>
            <person name="Andreopoulos W."/>
            <person name="Angelini C."/>
            <person name="Antonin V."/>
            <person name="Barry K.W."/>
            <person name="Bougher N.L."/>
            <person name="Buchanan P."/>
            <person name="Buyck B."/>
            <person name="Bense V."/>
            <person name="Catcheside P."/>
            <person name="Chovatia M."/>
            <person name="Cooper J."/>
            <person name="Damon W."/>
            <person name="Desjardin D."/>
            <person name="Finy P."/>
            <person name="Geml J."/>
            <person name="Haridas S."/>
            <person name="Hughes K."/>
            <person name="Justo A."/>
            <person name="Karasinski D."/>
            <person name="Kautmanova I."/>
            <person name="Kiss B."/>
            <person name="Kocsube S."/>
            <person name="Kotiranta H."/>
            <person name="LaButti K.M."/>
            <person name="Lechner B.E."/>
            <person name="Liimatainen K."/>
            <person name="Lipzen A."/>
            <person name="Lukacs Z."/>
            <person name="Mihaltcheva S."/>
            <person name="Morgado L.N."/>
            <person name="Niskanen T."/>
            <person name="Noordeloos M.E."/>
            <person name="Ohm R.A."/>
            <person name="Ortiz-Santana B."/>
            <person name="Ovrebo C."/>
            <person name="Racz N."/>
            <person name="Riley R."/>
            <person name="Savchenko A."/>
            <person name="Shiryaev A."/>
            <person name="Soop K."/>
            <person name="Spirin V."/>
            <person name="Szebenyi C."/>
            <person name="Tomsovsky M."/>
            <person name="Tulloss R.E."/>
            <person name="Uehling J."/>
            <person name="Grigoriev I.V."/>
            <person name="Vagvolgyi C."/>
            <person name="Papp T."/>
            <person name="Martin F.M."/>
            <person name="Miettinen O."/>
            <person name="Hibbett D.S."/>
            <person name="Nagy L.G."/>
        </authorList>
    </citation>
    <scope>NUCLEOTIDE SEQUENCE [LARGE SCALE GENOMIC DNA]</scope>
    <source>
        <strain evidence="2 3">CBS 962.96</strain>
    </source>
</reference>
<dbReference type="Proteomes" id="UP000297245">
    <property type="component" value="Unassembled WGS sequence"/>
</dbReference>
<gene>
    <name evidence="2" type="ORF">K435DRAFT_799474</name>
</gene>
<evidence type="ECO:0000313" key="2">
    <source>
        <dbReference type="EMBL" id="THU93733.1"/>
    </source>
</evidence>
<keyword evidence="3" id="KW-1185">Reference proteome</keyword>
<protein>
    <recommendedName>
        <fullName evidence="4">NACHT-NTPase and P-loop NTPases N-terminal domain-containing protein</fullName>
    </recommendedName>
</protein>
<evidence type="ECO:0000256" key="1">
    <source>
        <dbReference type="SAM" id="Coils"/>
    </source>
</evidence>
<evidence type="ECO:0008006" key="4">
    <source>
        <dbReference type="Google" id="ProtNLM"/>
    </source>
</evidence>
<sequence length="547" mass="61204">MDPQFVVIRAVKSAASSEIGRPSTAPPVPQTSGQQIRKGASIAYEGLKQVAQALSDFSDVFPPLKTAVNIFLKIDELVNRVSTNQEELQELQTKLNAITSIVEKYKNVIYHRIETFCNLTFHSFKPSSAIVAQANTVKELCEHQLLQRIVEVLPDVDKIQKVLENMNMLCNVFQKSLSISTPVRSVRVSLKQDITSYKIIVIDALDECTDLDRVSAFLKYSTSRDEDPIWKAFRLSSDIRNDFVLHEVEKDVFEGDIRIYLASELKDHRTSTLFIYDATARCPSFSALVHSEGNEMLALRCLQLMNTRLRYNICDAPKERIISRREITNSSYENKSISAALRYSCVYWASHFSKVQQLGSDLVNALDDLLKEHLLHWMECLSLLNKLETGVDSLANAGTCLSAILPNAIIAMLSSNILNNPTDASTQTYDSFKEETSLKESLSALLGNPSQPTHELRNAIDPAISLPKSDPNFLGPTRVPKQDLSVVPNSPLLLMFPPLSHNLHYCPRFDPLKHLGEQRIHINSDSEVETAQTSAPMPAGSFKLCPL</sequence>
<feature type="coiled-coil region" evidence="1">
    <location>
        <begin position="74"/>
        <end position="108"/>
    </location>
</feature>